<keyword evidence="8" id="KW-1185">Reference proteome</keyword>
<evidence type="ECO:0000313" key="7">
    <source>
        <dbReference type="EMBL" id="RMX59848.1"/>
    </source>
</evidence>
<dbReference type="InterPro" id="IPR009030">
    <property type="entry name" value="Growth_fac_rcpt_cys_sf"/>
</dbReference>
<dbReference type="Pfam" id="PF00008">
    <property type="entry name" value="EGF"/>
    <property type="match status" value="1"/>
</dbReference>
<sequence>MTPYLCLPFYYSAENCRYLEFKPTKAFDGQRLINHVIQIDVVKDKVLCKIRCFMEPDCVSYNLEKQPSGDNGAYKCELNDATHEGNEDDLVGEYDYFYHGSEAITVSQTLARTTRLAKAVLPTKVIAVCVQLDSRVRFAMKILTNVLQKSRAAVLMLCATIPKDLMTVNVNLDFQGMDGPAKILTNVVQKSTAAMLMLCATIPRVHTTFHVNLDTLGTDGLAKKSRVRVDDVKNNEFCGMLCYMEPNCVSYNLEKQPSGNDGAHKCELNDATHEENKVNLIADRNYIYRGAEASYRCMCSDGYQGQACDEDIDECDTEEHSCSADAVCNNTRGSYNCDCKPGYSGDGRTCQATVSSCKEAYENKIYWSSKEEYNLPGGETGFDQMETKLSTYWISSFSKICLGMKIDQQLRFIVIHKRADSLYSLIADGQYRNTSLGRDTWRSLTGPKAPSQIYCNREGFDLYPLTAYWEFKTAKAKIGFITNNANNCNDVDTRIGFGTGGPHDDKNACGIVADESESCRHLVFNPANTIEGQRLRNHLIRVHGVQDRELCELLCFVEPNCVSYNLGNQRSGTYICELNNVTHDHAGNKDHLSNCKKTPCKNNATCQSGFTKKGYRCLCTAGYKGQTCGEAVAVSSCKEAYDRQIDKSEYNLPAGNTGFDTAETKLPTYWNTSFSKICLGMKINQELRFILINTKADSLYSLIADGQYRPTSLGRDTWKSLIGVQGSLQRYCNKEGFNLEPESAFWKSRASKARIGIFANNQNNCRDVDSRIGFGTGGPHDDTNTCGIHASGHTLDNGQRSIKAMGYILNSRMLDGQRLVNHVIQVNDVKDRELCAIRCFMEPNCVSYNIEIKPKGNDGTHRCELNDVTHVGNSNDLVEDQRYIYRGNICVTNPCKNNATCHSGYTDKGYGCLCTAGFKDIDECATEKNRINASGVATLLIDSIQTSVFCHVGDFGCGGGQTFHYDSNFWGNKKKYNLPGGETGFDQEETKLPTYWNTSFAKICLGMKVDQQLRFVVISMQADSLHSLISDGHYRSTSLGRDTLKSLIGPQGSLQPKCNKEGFNVEPEISSWKHKASRARIGIVANNNNNCLDVDSRIGMSFALIYFSAGLCSVILGAVCSQESVNSRDGLLSLDKFHYLDVPQIDVLMVYDDLECIFNCVDHPLCLSVNLAAEEKLWCELLSSDKENSGVSYFLQIRRTAQRSITKTRVHITTTSQSCLVLLRHVTTRELVFERSEITNCLNASVKTVSLENIVKKVGWNSNIVDEVIKHFNIDECATGTHSCSVDAVCNNTKGSHNCECKPGYFGDGLTCTDFDECVTGTHNCSTYAVCNNTKGSHNCKCKPGYSGNGQICKVNSDCKEAHNRKLFSKSGVVTFLIDSIFTSIFCHVGDFGCGVGSWTPVMKIDGKKRTFHFDSDFWSNKIEYNLAGGETGFDTVETKLPTYWNTSFSKICLGMKIGEDLRFIVINKSADSLYSLIADGQHRSTFLGPEKWKSLIGSQGYLHRYSNKEGFNLEPEGAYWKNKACKARIGILVNYNKGCGDVDSRIGFGTGGPRDDNNTCGIDAGVVHIKAMGYILVQ</sequence>
<dbReference type="PROSITE" id="PS00022">
    <property type="entry name" value="EGF_1"/>
    <property type="match status" value="1"/>
</dbReference>
<feature type="domain" description="EGF-like" evidence="6">
    <location>
        <begin position="1273"/>
        <end position="1313"/>
    </location>
</feature>
<dbReference type="PROSITE" id="PS50026">
    <property type="entry name" value="EGF_3"/>
    <property type="match status" value="5"/>
</dbReference>
<dbReference type="InterPro" id="IPR001881">
    <property type="entry name" value="EGF-like_Ca-bd_dom"/>
</dbReference>
<dbReference type="SMART" id="SM00181">
    <property type="entry name" value="EGF"/>
    <property type="match status" value="6"/>
</dbReference>
<accession>A0A3M6V2Q1</accession>
<feature type="disulfide bond" evidence="5">
    <location>
        <begin position="619"/>
        <end position="628"/>
    </location>
</feature>
<dbReference type="EMBL" id="RCHS01000268">
    <property type="protein sequence ID" value="RMX59848.1"/>
    <property type="molecule type" value="Genomic_DNA"/>
</dbReference>
<protein>
    <recommendedName>
        <fullName evidence="6">EGF-like domain-containing protein</fullName>
    </recommendedName>
</protein>
<dbReference type="FunFam" id="2.10.25.10:FF:000038">
    <property type="entry name" value="Fibrillin 2"/>
    <property type="match status" value="3"/>
</dbReference>
<feature type="disulfide bond" evidence="5">
    <location>
        <begin position="895"/>
        <end position="912"/>
    </location>
</feature>
<feature type="domain" description="EGF-like" evidence="6">
    <location>
        <begin position="886"/>
        <end position="925"/>
    </location>
</feature>
<dbReference type="SUPFAM" id="SSF57196">
    <property type="entry name" value="EGF/Laminin"/>
    <property type="match status" value="1"/>
</dbReference>
<dbReference type="PROSITE" id="PS00010">
    <property type="entry name" value="ASX_HYDROXYL"/>
    <property type="match status" value="1"/>
</dbReference>
<dbReference type="PROSITE" id="PS01187">
    <property type="entry name" value="EGF_CA"/>
    <property type="match status" value="1"/>
</dbReference>
<dbReference type="Proteomes" id="UP000275408">
    <property type="component" value="Unassembled WGS sequence"/>
</dbReference>
<dbReference type="PROSITE" id="PS01186">
    <property type="entry name" value="EGF_2"/>
    <property type="match status" value="5"/>
</dbReference>
<evidence type="ECO:0000256" key="5">
    <source>
        <dbReference type="PROSITE-ProRule" id="PRU00076"/>
    </source>
</evidence>
<evidence type="ECO:0000259" key="6">
    <source>
        <dbReference type="PROSITE" id="PS50026"/>
    </source>
</evidence>
<comment type="caution">
    <text evidence="5">Lacks conserved residue(s) required for the propagation of feature annotation.</text>
</comment>
<feature type="domain" description="EGF-like" evidence="6">
    <location>
        <begin position="311"/>
        <end position="351"/>
    </location>
</feature>
<evidence type="ECO:0000256" key="2">
    <source>
        <dbReference type="ARBA" id="ARBA00022729"/>
    </source>
</evidence>
<dbReference type="Pfam" id="PF12947">
    <property type="entry name" value="EGF_3"/>
    <property type="match status" value="3"/>
</dbReference>
<reference evidence="7 8" key="1">
    <citation type="journal article" date="2018" name="Sci. Rep.">
        <title>Comparative analysis of the Pocillopora damicornis genome highlights role of immune system in coral evolution.</title>
        <authorList>
            <person name="Cunning R."/>
            <person name="Bay R.A."/>
            <person name="Gillette P."/>
            <person name="Baker A.C."/>
            <person name="Traylor-Knowles N."/>
        </authorList>
    </citation>
    <scope>NUCLEOTIDE SEQUENCE [LARGE SCALE GENOMIC DNA]</scope>
    <source>
        <strain evidence="7">RSMAS</strain>
        <tissue evidence="7">Whole animal</tissue>
    </source>
</reference>
<dbReference type="InterPro" id="IPR024731">
    <property type="entry name" value="NELL2-like_EGF"/>
</dbReference>
<name>A0A3M6V2Q1_POCDA</name>
<keyword evidence="1 5" id="KW-0245">EGF-like domain</keyword>
<dbReference type="PANTHER" id="PTHR24039">
    <property type="entry name" value="FIBRILLIN-RELATED"/>
    <property type="match status" value="1"/>
</dbReference>
<dbReference type="Gene3D" id="2.10.25.10">
    <property type="entry name" value="Laminin"/>
    <property type="match status" value="5"/>
</dbReference>
<keyword evidence="4 5" id="KW-1015">Disulfide bond</keyword>
<dbReference type="InterPro" id="IPR000152">
    <property type="entry name" value="EGF-type_Asp/Asn_hydroxyl_site"/>
</dbReference>
<dbReference type="CDD" id="cd00054">
    <property type="entry name" value="EGF_CA"/>
    <property type="match status" value="4"/>
</dbReference>
<dbReference type="SUPFAM" id="SSF57184">
    <property type="entry name" value="Growth factor receptor domain"/>
    <property type="match status" value="2"/>
</dbReference>
<keyword evidence="2" id="KW-0732">Signal</keyword>
<dbReference type="InterPro" id="IPR018097">
    <property type="entry name" value="EGF_Ca-bd_CS"/>
</dbReference>
<organism evidence="7 8">
    <name type="scientific">Pocillopora damicornis</name>
    <name type="common">Cauliflower coral</name>
    <name type="synonym">Millepora damicornis</name>
    <dbReference type="NCBI Taxonomy" id="46731"/>
    <lineage>
        <taxon>Eukaryota</taxon>
        <taxon>Metazoa</taxon>
        <taxon>Cnidaria</taxon>
        <taxon>Anthozoa</taxon>
        <taxon>Hexacorallia</taxon>
        <taxon>Scleractinia</taxon>
        <taxon>Astrocoeniina</taxon>
        <taxon>Pocilloporidae</taxon>
        <taxon>Pocillopora</taxon>
    </lineage>
</organism>
<feature type="domain" description="EGF-like" evidence="6">
    <location>
        <begin position="1314"/>
        <end position="1354"/>
    </location>
</feature>
<dbReference type="OrthoDB" id="5975172at2759"/>
<evidence type="ECO:0000313" key="8">
    <source>
        <dbReference type="Proteomes" id="UP000275408"/>
    </source>
</evidence>
<feature type="domain" description="EGF-like" evidence="6">
    <location>
        <begin position="591"/>
        <end position="629"/>
    </location>
</feature>
<evidence type="ECO:0000256" key="1">
    <source>
        <dbReference type="ARBA" id="ARBA00022536"/>
    </source>
</evidence>
<dbReference type="SMART" id="SM00179">
    <property type="entry name" value="EGF_CA"/>
    <property type="match status" value="4"/>
</dbReference>
<feature type="disulfide bond" evidence="5">
    <location>
        <begin position="600"/>
        <end position="617"/>
    </location>
</feature>
<evidence type="ECO:0000256" key="3">
    <source>
        <dbReference type="ARBA" id="ARBA00022737"/>
    </source>
</evidence>
<proteinExistence type="predicted"/>
<dbReference type="STRING" id="46731.A0A3M6V2Q1"/>
<evidence type="ECO:0000256" key="4">
    <source>
        <dbReference type="ARBA" id="ARBA00023157"/>
    </source>
</evidence>
<comment type="caution">
    <text evidence="7">The sequence shown here is derived from an EMBL/GenBank/DDBJ whole genome shotgun (WGS) entry which is preliminary data.</text>
</comment>
<gene>
    <name evidence="7" type="ORF">pdam_00020342</name>
</gene>
<dbReference type="GO" id="GO:0005509">
    <property type="term" value="F:calcium ion binding"/>
    <property type="evidence" value="ECO:0007669"/>
    <property type="project" value="InterPro"/>
</dbReference>
<keyword evidence="3" id="KW-0677">Repeat</keyword>
<dbReference type="InterPro" id="IPR000742">
    <property type="entry name" value="EGF"/>
</dbReference>